<dbReference type="GO" id="GO:0005634">
    <property type="term" value="C:nucleus"/>
    <property type="evidence" value="ECO:0007669"/>
    <property type="project" value="TreeGrafter"/>
</dbReference>
<keyword evidence="3" id="KW-1185">Reference proteome</keyword>
<dbReference type="AlphaFoldDB" id="N1Q5X4"/>
<dbReference type="GO" id="GO:0003676">
    <property type="term" value="F:nucleic acid binding"/>
    <property type="evidence" value="ECO:0007669"/>
    <property type="project" value="InterPro"/>
</dbReference>
<protein>
    <recommendedName>
        <fullName evidence="1">Gfd2/YDR514C-like C-terminal domain-containing protein</fullName>
    </recommendedName>
</protein>
<dbReference type="KEGG" id="pfj:MYCFIDRAFT_89442"/>
<accession>N1Q5X4</accession>
<dbReference type="GeneID" id="19342809"/>
<dbReference type="eggNOG" id="ENOG502QTQR">
    <property type="taxonomic scope" value="Eukaryota"/>
</dbReference>
<evidence type="ECO:0000313" key="2">
    <source>
        <dbReference type="EMBL" id="EME87449.1"/>
    </source>
</evidence>
<dbReference type="RefSeq" id="XP_007920878.1">
    <property type="nucleotide sequence ID" value="XM_007922687.1"/>
</dbReference>
<dbReference type="SUPFAM" id="SSF53098">
    <property type="entry name" value="Ribonuclease H-like"/>
    <property type="match status" value="1"/>
</dbReference>
<dbReference type="VEuPathDB" id="FungiDB:MYCFIDRAFT_89442"/>
<gene>
    <name evidence="2" type="ORF">MYCFIDRAFT_89442</name>
</gene>
<name>N1Q5X4_PSEFD</name>
<dbReference type="Gene3D" id="3.30.420.10">
    <property type="entry name" value="Ribonuclease H-like superfamily/Ribonuclease H"/>
    <property type="match status" value="1"/>
</dbReference>
<dbReference type="Pfam" id="PF21762">
    <property type="entry name" value="DEDDh_C"/>
    <property type="match status" value="1"/>
</dbReference>
<organism evidence="2 3">
    <name type="scientific">Pseudocercospora fijiensis (strain CIRAD86)</name>
    <name type="common">Black leaf streak disease fungus</name>
    <name type="synonym">Mycosphaerella fijiensis</name>
    <dbReference type="NCBI Taxonomy" id="383855"/>
    <lineage>
        <taxon>Eukaryota</taxon>
        <taxon>Fungi</taxon>
        <taxon>Dikarya</taxon>
        <taxon>Ascomycota</taxon>
        <taxon>Pezizomycotina</taxon>
        <taxon>Dothideomycetes</taxon>
        <taxon>Dothideomycetidae</taxon>
        <taxon>Mycosphaerellales</taxon>
        <taxon>Mycosphaerellaceae</taxon>
        <taxon>Pseudocercospora</taxon>
    </lineage>
</organism>
<evidence type="ECO:0000259" key="1">
    <source>
        <dbReference type="Pfam" id="PF21762"/>
    </source>
</evidence>
<dbReference type="InterPro" id="IPR040151">
    <property type="entry name" value="Gfd2/YDR514C-like"/>
</dbReference>
<dbReference type="PANTHER" id="PTHR28083">
    <property type="entry name" value="GOOD FOR FULL DBP5 ACTIVITY PROTEIN 2"/>
    <property type="match status" value="1"/>
</dbReference>
<dbReference type="OrthoDB" id="5953249at2759"/>
<reference evidence="2 3" key="1">
    <citation type="journal article" date="2012" name="PLoS Pathog.">
        <title>Diverse lifestyles and strategies of plant pathogenesis encoded in the genomes of eighteen Dothideomycetes fungi.</title>
        <authorList>
            <person name="Ohm R.A."/>
            <person name="Feau N."/>
            <person name="Henrissat B."/>
            <person name="Schoch C.L."/>
            <person name="Horwitz B.A."/>
            <person name="Barry K.W."/>
            <person name="Condon B.J."/>
            <person name="Copeland A.C."/>
            <person name="Dhillon B."/>
            <person name="Glaser F."/>
            <person name="Hesse C.N."/>
            <person name="Kosti I."/>
            <person name="LaButti K."/>
            <person name="Lindquist E.A."/>
            <person name="Lucas S."/>
            <person name="Salamov A.A."/>
            <person name="Bradshaw R.E."/>
            <person name="Ciuffetti L."/>
            <person name="Hamelin R.C."/>
            <person name="Kema G.H.J."/>
            <person name="Lawrence C."/>
            <person name="Scott J.A."/>
            <person name="Spatafora J.W."/>
            <person name="Turgeon B.G."/>
            <person name="de Wit P.J.G.M."/>
            <person name="Zhong S."/>
            <person name="Goodwin S.B."/>
            <person name="Grigoriev I.V."/>
        </authorList>
    </citation>
    <scope>NUCLEOTIDE SEQUENCE [LARGE SCALE GENOMIC DNA]</scope>
    <source>
        <strain evidence="2 3">CIRAD86</strain>
    </source>
</reference>
<dbReference type="InterPro" id="IPR048519">
    <property type="entry name" value="Gfd2/YDR514C-like_C"/>
</dbReference>
<evidence type="ECO:0000313" key="3">
    <source>
        <dbReference type="Proteomes" id="UP000016932"/>
    </source>
</evidence>
<dbReference type="Proteomes" id="UP000016932">
    <property type="component" value="Unassembled WGS sequence"/>
</dbReference>
<dbReference type="EMBL" id="KB446555">
    <property type="protein sequence ID" value="EME87449.1"/>
    <property type="molecule type" value="Genomic_DNA"/>
</dbReference>
<dbReference type="HOGENOM" id="CLU_1215229_0_0_1"/>
<dbReference type="InterPro" id="IPR012337">
    <property type="entry name" value="RNaseH-like_sf"/>
</dbReference>
<dbReference type="PANTHER" id="PTHR28083:SF1">
    <property type="entry name" value="GOOD FOR FULL DBP5 ACTIVITY PROTEIN 2"/>
    <property type="match status" value="1"/>
</dbReference>
<dbReference type="STRING" id="383855.N1Q5X4"/>
<sequence length="228" mass="25185">MGRAKTQVAHGDLLALQQMLGLRPANLMPASLQNAVIICVDCEAFEFDQNKTVTEASKDALFSNIVSSHYRIAEYGHLQNKRYSKGNPDAFAFGTSTWVGLAKITRSLYHVFEHAAKLPAPLTGLRKVVLVGHAIKNDLNYLRKLNFDVNDIAHVVLKLDTQTIAVPRKRQMGLANLLEALQIVPGHNLHNAGNDAAYTLRALLAITSLQRISGSERAPVIDYTFRED</sequence>
<dbReference type="InterPro" id="IPR036397">
    <property type="entry name" value="RNaseH_sf"/>
</dbReference>
<feature type="domain" description="Gfd2/YDR514C-like C-terminal" evidence="1">
    <location>
        <begin position="58"/>
        <end position="206"/>
    </location>
</feature>
<proteinExistence type="predicted"/>